<dbReference type="RefSeq" id="WP_015511707.1">
    <property type="nucleotide sequence ID" value="NC_021007.1"/>
</dbReference>
<dbReference type="PATRIC" id="fig|1116213.3.peg.345"/>
<proteinExistence type="predicted"/>
<reference evidence="1" key="2">
    <citation type="submission" date="2011-11" db="EMBL/GenBank/DDBJ databases">
        <authorList>
            <person name="Barker E."/>
        </authorList>
    </citation>
    <scope>NUCLEOTIDE SEQUENCE</scope>
    <source>
        <strain evidence="1">Birmingham 1</strain>
    </source>
</reference>
<dbReference type="KEGG" id="mhb:MHM_03240"/>
<organism evidence="1">
    <name type="scientific">Candidatus Mycoplasma haematominutum 'Birmingham 1'</name>
    <dbReference type="NCBI Taxonomy" id="1116213"/>
    <lineage>
        <taxon>Bacteria</taxon>
        <taxon>Bacillati</taxon>
        <taxon>Mycoplasmatota</taxon>
        <taxon>Mollicutes</taxon>
        <taxon>Mycoplasmataceae</taxon>
        <taxon>Mycoplasma</taxon>
    </lineage>
</organism>
<dbReference type="EMBL" id="HE613254">
    <property type="protein sequence ID" value="CCE66842.1"/>
    <property type="molecule type" value="Genomic_DNA"/>
</dbReference>
<dbReference type="HOGENOM" id="CLU_2286350_0_0_14"/>
<reference evidence="1" key="1">
    <citation type="submission" date="2011-11" db="EMBL/GenBank/DDBJ databases">
        <title>Complete genome sequence of Candidatus Mycoplasma haemominutum.</title>
        <authorList>
            <person name="Barker E.N."/>
            <person name="Darby A.C."/>
            <person name="Helps C.R."/>
            <person name="Peters I.R."/>
            <person name="Hughes M.A."/>
            <person name="Radford A.D."/>
            <person name="Novacco M."/>
            <person name="Boretti F."/>
            <person name="Hofmann-Lehmann R."/>
            <person name="Tasker S."/>
        </authorList>
    </citation>
    <scope>NUCLEOTIDE SEQUENCE</scope>
    <source>
        <strain evidence="1">Birmingham 1</strain>
    </source>
</reference>
<name>G8C3E4_9MOLU</name>
<protein>
    <submittedName>
        <fullName evidence="1">Uncharacterized protein</fullName>
    </submittedName>
</protein>
<accession>G8C3E4</accession>
<evidence type="ECO:0000313" key="1">
    <source>
        <dbReference type="EMBL" id="CCE66842.1"/>
    </source>
</evidence>
<dbReference type="AlphaFoldDB" id="G8C3E4"/>
<sequence length="101" mass="11776">MNYEKEAYLTAKDNSYKQAIEQFKKFQESFNTELQKVSENSVKETETLIKNYLSLQESNKKWEKLRKITSGIYSWKGRLLNSICNLSGGNDQQHCTTPTTQ</sequence>
<gene>
    <name evidence="1" type="ORF">MHM_03240</name>
</gene>